<dbReference type="InterPro" id="IPR014780">
    <property type="entry name" value="tRNA_psdUridine_synth_TruB"/>
</dbReference>
<dbReference type="GO" id="GO:0031119">
    <property type="term" value="P:tRNA pseudouridine synthesis"/>
    <property type="evidence" value="ECO:0007669"/>
    <property type="project" value="UniProtKB-UniRule"/>
</dbReference>
<proteinExistence type="inferred from homology"/>
<comment type="similarity">
    <text evidence="2 5">Belongs to the pseudouridine synthase TruB family. Type 1 subfamily.</text>
</comment>
<protein>
    <recommendedName>
        <fullName evidence="5">tRNA pseudouridine synthase B</fullName>
        <ecNumber evidence="5">5.4.99.25</ecNumber>
    </recommendedName>
    <alternativeName>
        <fullName evidence="5">tRNA pseudouridine(55) synthase</fullName>
        <shortName evidence="5">Psi55 synthase</shortName>
    </alternativeName>
    <alternativeName>
        <fullName evidence="5">tRNA pseudouridylate synthase</fullName>
    </alternativeName>
    <alternativeName>
        <fullName evidence="5">tRNA-uridine isomerase</fullName>
    </alternativeName>
</protein>
<name>A0A926EY58_9FIRM</name>
<evidence type="ECO:0000256" key="4">
    <source>
        <dbReference type="ARBA" id="ARBA00023235"/>
    </source>
</evidence>
<evidence type="ECO:0000313" key="9">
    <source>
        <dbReference type="Proteomes" id="UP000601522"/>
    </source>
</evidence>
<reference evidence="8 9" key="1">
    <citation type="submission" date="2020-08" db="EMBL/GenBank/DDBJ databases">
        <title>Genome public.</title>
        <authorList>
            <person name="Liu C."/>
            <person name="Sun Q."/>
        </authorList>
    </citation>
    <scope>NUCLEOTIDE SEQUENCE [LARGE SCALE GENOMIC DNA]</scope>
    <source>
        <strain evidence="8 9">NSJ-26</strain>
    </source>
</reference>
<evidence type="ECO:0000256" key="3">
    <source>
        <dbReference type="ARBA" id="ARBA00022694"/>
    </source>
</evidence>
<dbReference type="Gene3D" id="3.30.2350.10">
    <property type="entry name" value="Pseudouridine synthase"/>
    <property type="match status" value="1"/>
</dbReference>
<keyword evidence="4 5" id="KW-0413">Isomerase</keyword>
<feature type="active site" description="Nucleophile" evidence="5">
    <location>
        <position position="38"/>
    </location>
</feature>
<comment type="caution">
    <text evidence="8">The sequence shown here is derived from an EMBL/GenBank/DDBJ whole genome shotgun (WGS) entry which is preliminary data.</text>
</comment>
<organism evidence="8 9">
    <name type="scientific">Wansuia hejianensis</name>
    <dbReference type="NCBI Taxonomy" id="2763667"/>
    <lineage>
        <taxon>Bacteria</taxon>
        <taxon>Bacillati</taxon>
        <taxon>Bacillota</taxon>
        <taxon>Clostridia</taxon>
        <taxon>Lachnospirales</taxon>
        <taxon>Lachnospiraceae</taxon>
        <taxon>Wansuia</taxon>
    </lineage>
</organism>
<feature type="domain" description="Pseudouridine synthase II N-terminal" evidence="6">
    <location>
        <begin position="23"/>
        <end position="171"/>
    </location>
</feature>
<comment type="function">
    <text evidence="5">Responsible for synthesis of pseudouridine from uracil-55 in the psi GC loop of transfer RNAs.</text>
</comment>
<dbReference type="Proteomes" id="UP000601522">
    <property type="component" value="Unassembled WGS sequence"/>
</dbReference>
<dbReference type="NCBIfam" id="TIGR00431">
    <property type="entry name" value="TruB"/>
    <property type="match status" value="1"/>
</dbReference>
<gene>
    <name evidence="5 8" type="primary">truB</name>
    <name evidence="8" type="ORF">H8689_05140</name>
</gene>
<accession>A0A926EY58</accession>
<evidence type="ECO:0000259" key="7">
    <source>
        <dbReference type="Pfam" id="PF16198"/>
    </source>
</evidence>
<dbReference type="PANTHER" id="PTHR13767">
    <property type="entry name" value="TRNA-PSEUDOURIDINE SYNTHASE"/>
    <property type="match status" value="1"/>
</dbReference>
<dbReference type="HAMAP" id="MF_01080">
    <property type="entry name" value="TruB_bact"/>
    <property type="match status" value="1"/>
</dbReference>
<comment type="catalytic activity">
    <reaction evidence="1 5">
        <text>uridine(55) in tRNA = pseudouridine(55) in tRNA</text>
        <dbReference type="Rhea" id="RHEA:42532"/>
        <dbReference type="Rhea" id="RHEA-COMP:10101"/>
        <dbReference type="Rhea" id="RHEA-COMP:10102"/>
        <dbReference type="ChEBI" id="CHEBI:65314"/>
        <dbReference type="ChEBI" id="CHEBI:65315"/>
        <dbReference type="EC" id="5.4.99.25"/>
    </reaction>
</comment>
<dbReference type="AlphaFoldDB" id="A0A926EY58"/>
<dbReference type="GO" id="GO:0003723">
    <property type="term" value="F:RNA binding"/>
    <property type="evidence" value="ECO:0007669"/>
    <property type="project" value="InterPro"/>
</dbReference>
<dbReference type="EMBL" id="JACRTK010000002">
    <property type="protein sequence ID" value="MBC8590513.1"/>
    <property type="molecule type" value="Genomic_DNA"/>
</dbReference>
<dbReference type="CDD" id="cd02573">
    <property type="entry name" value="PseudoU_synth_EcTruB"/>
    <property type="match status" value="1"/>
</dbReference>
<evidence type="ECO:0000256" key="1">
    <source>
        <dbReference type="ARBA" id="ARBA00000385"/>
    </source>
</evidence>
<dbReference type="Pfam" id="PF01509">
    <property type="entry name" value="TruB_N"/>
    <property type="match status" value="1"/>
</dbReference>
<dbReference type="InterPro" id="IPR002501">
    <property type="entry name" value="PsdUridine_synth_N"/>
</dbReference>
<sequence length="295" mass="33604">MDGVINFFKPRGMTSHDAVYFFRKLLNIKKIGHTGTLDPNATGVLPICIGKATRISEYLVDADKEYISELTLGHATDTQDGEGQVIKSSNVNVNEQEIIEAFKMFKGNISQVPPMYSALKYKGKKLYELARQDIVVERKPRNINIYKLDIMKIQNNKKILFHTKCSRGTYIRTLCNDIGMQLNTYGYMSYLIRTSVGKFNIEESLSMDYLKSLNSEELKKRILPIDFALAELDYIDLPNNLFKKVINGAKVQLVGDTDYGIDEILRIYCGGEFIGVGRIICKDSSRYLKMDKVFI</sequence>
<keyword evidence="3 5" id="KW-0819">tRNA processing</keyword>
<dbReference type="InterPro" id="IPR032819">
    <property type="entry name" value="TruB_C"/>
</dbReference>
<feature type="domain" description="tRNA pseudouridylate synthase B C-terminal" evidence="7">
    <location>
        <begin position="172"/>
        <end position="229"/>
    </location>
</feature>
<dbReference type="FunFam" id="3.30.2350.10:FF:000011">
    <property type="entry name" value="tRNA pseudouridine synthase B"/>
    <property type="match status" value="1"/>
</dbReference>
<dbReference type="Pfam" id="PF16198">
    <property type="entry name" value="TruB_C_2"/>
    <property type="match status" value="1"/>
</dbReference>
<dbReference type="RefSeq" id="WP_249323353.1">
    <property type="nucleotide sequence ID" value="NZ_JACRTK010000002.1"/>
</dbReference>
<dbReference type="InterPro" id="IPR020103">
    <property type="entry name" value="PsdUridine_synth_cat_dom_sf"/>
</dbReference>
<dbReference type="GO" id="GO:0160148">
    <property type="term" value="F:tRNA pseudouridine(55) synthase activity"/>
    <property type="evidence" value="ECO:0007669"/>
    <property type="project" value="UniProtKB-EC"/>
</dbReference>
<evidence type="ECO:0000256" key="2">
    <source>
        <dbReference type="ARBA" id="ARBA00005642"/>
    </source>
</evidence>
<dbReference type="GO" id="GO:1990481">
    <property type="term" value="P:mRNA pseudouridine synthesis"/>
    <property type="evidence" value="ECO:0007669"/>
    <property type="project" value="TreeGrafter"/>
</dbReference>
<dbReference type="SUPFAM" id="SSF55120">
    <property type="entry name" value="Pseudouridine synthase"/>
    <property type="match status" value="1"/>
</dbReference>
<evidence type="ECO:0000313" key="8">
    <source>
        <dbReference type="EMBL" id="MBC8590513.1"/>
    </source>
</evidence>
<evidence type="ECO:0000259" key="6">
    <source>
        <dbReference type="Pfam" id="PF01509"/>
    </source>
</evidence>
<keyword evidence="9" id="KW-1185">Reference proteome</keyword>
<dbReference type="EC" id="5.4.99.25" evidence="5"/>
<evidence type="ECO:0000256" key="5">
    <source>
        <dbReference type="HAMAP-Rule" id="MF_01080"/>
    </source>
</evidence>
<dbReference type="PANTHER" id="PTHR13767:SF2">
    <property type="entry name" value="PSEUDOURIDYLATE SYNTHASE TRUB1"/>
    <property type="match status" value="1"/>
</dbReference>